<evidence type="ECO:0000256" key="6">
    <source>
        <dbReference type="ARBA" id="ARBA00023187"/>
    </source>
</evidence>
<dbReference type="GO" id="GO:0000398">
    <property type="term" value="P:mRNA splicing, via spliceosome"/>
    <property type="evidence" value="ECO:0007669"/>
    <property type="project" value="InterPro"/>
</dbReference>
<reference evidence="10 11" key="1">
    <citation type="submission" date="2020-08" db="EMBL/GenBank/DDBJ databases">
        <authorList>
            <person name="Newling K."/>
            <person name="Davey J."/>
            <person name="Forrester S."/>
        </authorList>
    </citation>
    <scope>NUCLEOTIDE SEQUENCE [LARGE SCALE GENOMIC DNA]</scope>
    <source>
        <strain evidence="11">Crithidia deanei Carvalho (ATCC PRA-265)</strain>
    </source>
</reference>
<dbReference type="InterPro" id="IPR009057">
    <property type="entry name" value="Homeodomain-like_sf"/>
</dbReference>
<dbReference type="PROSITE" id="PS51294">
    <property type="entry name" value="HTH_MYB"/>
    <property type="match status" value="1"/>
</dbReference>
<dbReference type="Proteomes" id="UP000515908">
    <property type="component" value="Chromosome 22"/>
</dbReference>
<evidence type="ECO:0000313" key="10">
    <source>
        <dbReference type="EMBL" id="CAD2221688.1"/>
    </source>
</evidence>
<feature type="domain" description="HTH myb-type" evidence="9">
    <location>
        <begin position="3"/>
        <end position="59"/>
    </location>
</feature>
<keyword evidence="3" id="KW-0747">Spliceosome</keyword>
<keyword evidence="6" id="KW-0508">mRNA splicing</keyword>
<evidence type="ECO:0000256" key="7">
    <source>
        <dbReference type="ARBA" id="ARBA00023242"/>
    </source>
</evidence>
<proteinExistence type="inferred from homology"/>
<dbReference type="Pfam" id="PF00249">
    <property type="entry name" value="Myb_DNA-binding"/>
    <property type="match status" value="1"/>
</dbReference>
<accession>A0A7G2CPB1</accession>
<sequence>MSRNIKHDAPWTTTMDELLLSGISKYGLQHWEKIASLLQNKKTAAQCRARFEHYLDPRLNLKTPFSYEEEVCLLETFAIFPNQWNIIAEQINALQNNNNNNNNNVGYVRPAWLCEETYKKLKMELDYKNSEDRQNLTLEEYIQEKQQQAQQQVLSTTFEEKAAVQKSSSNFQHNANSDDETLQLAISRLANQDQKKGLRKERNNKLKEANFLAKLEANREAMDSGTLSEKQKKKYAKALMEDERTLSLQNNNHDE</sequence>
<evidence type="ECO:0000256" key="5">
    <source>
        <dbReference type="ARBA" id="ARBA00023125"/>
    </source>
</evidence>
<dbReference type="PROSITE" id="PS50090">
    <property type="entry name" value="MYB_LIKE"/>
    <property type="match status" value="1"/>
</dbReference>
<dbReference type="GO" id="GO:0003677">
    <property type="term" value="F:DNA binding"/>
    <property type="evidence" value="ECO:0007669"/>
    <property type="project" value="UniProtKB-KW"/>
</dbReference>
<comment type="similarity">
    <text evidence="1">Belongs to the CEF1 family.</text>
</comment>
<dbReference type="PANTHER" id="PTHR45885">
    <property type="entry name" value="CELL DIVISION CYCLE 5-LIKE PROTEIN"/>
    <property type="match status" value="1"/>
</dbReference>
<dbReference type="SMART" id="SM00717">
    <property type="entry name" value="SANT"/>
    <property type="match status" value="2"/>
</dbReference>
<keyword evidence="2" id="KW-0507">mRNA processing</keyword>
<dbReference type="PANTHER" id="PTHR45885:SF1">
    <property type="entry name" value="CELL DIVISION CYCLE 5-LIKE PROTEIN"/>
    <property type="match status" value="1"/>
</dbReference>
<evidence type="ECO:0000313" key="11">
    <source>
        <dbReference type="Proteomes" id="UP000515908"/>
    </source>
</evidence>
<evidence type="ECO:0000256" key="2">
    <source>
        <dbReference type="ARBA" id="ARBA00022664"/>
    </source>
</evidence>
<keyword evidence="7" id="KW-0539">Nucleus</keyword>
<evidence type="ECO:0000259" key="8">
    <source>
        <dbReference type="PROSITE" id="PS50090"/>
    </source>
</evidence>
<dbReference type="Gene3D" id="1.10.10.60">
    <property type="entry name" value="Homeodomain-like"/>
    <property type="match status" value="1"/>
</dbReference>
<dbReference type="AlphaFoldDB" id="A0A7G2CPB1"/>
<dbReference type="GO" id="GO:0005681">
    <property type="term" value="C:spliceosomal complex"/>
    <property type="evidence" value="ECO:0007669"/>
    <property type="project" value="UniProtKB-KW"/>
</dbReference>
<dbReference type="GO" id="GO:0000974">
    <property type="term" value="C:Prp19 complex"/>
    <property type="evidence" value="ECO:0007669"/>
    <property type="project" value="InterPro"/>
</dbReference>
<dbReference type="SUPFAM" id="SSF46689">
    <property type="entry name" value="Homeodomain-like"/>
    <property type="match status" value="1"/>
</dbReference>
<dbReference type="CDD" id="cd00167">
    <property type="entry name" value="SANT"/>
    <property type="match status" value="1"/>
</dbReference>
<feature type="domain" description="Myb-like" evidence="8">
    <location>
        <begin position="10"/>
        <end position="55"/>
    </location>
</feature>
<dbReference type="EMBL" id="LR877166">
    <property type="protein sequence ID" value="CAD2221688.1"/>
    <property type="molecule type" value="Genomic_DNA"/>
</dbReference>
<protein>
    <submittedName>
        <fullName evidence="10">Myb-like DNA-binding domain containing protein, putative</fullName>
    </submittedName>
</protein>
<keyword evidence="5 10" id="KW-0238">DNA-binding</keyword>
<evidence type="ECO:0000256" key="1">
    <source>
        <dbReference type="ARBA" id="ARBA00010506"/>
    </source>
</evidence>
<keyword evidence="4" id="KW-0677">Repeat</keyword>
<gene>
    <name evidence="10" type="ORF">ADEAN_000922000</name>
</gene>
<dbReference type="VEuPathDB" id="TriTrypDB:ADEAN_000922000"/>
<dbReference type="InterPro" id="IPR017930">
    <property type="entry name" value="Myb_dom"/>
</dbReference>
<evidence type="ECO:0000256" key="4">
    <source>
        <dbReference type="ARBA" id="ARBA00022737"/>
    </source>
</evidence>
<organism evidence="10 11">
    <name type="scientific">Angomonas deanei</name>
    <dbReference type="NCBI Taxonomy" id="59799"/>
    <lineage>
        <taxon>Eukaryota</taxon>
        <taxon>Discoba</taxon>
        <taxon>Euglenozoa</taxon>
        <taxon>Kinetoplastea</taxon>
        <taxon>Metakinetoplastina</taxon>
        <taxon>Trypanosomatida</taxon>
        <taxon>Trypanosomatidae</taxon>
        <taxon>Strigomonadinae</taxon>
        <taxon>Angomonas</taxon>
    </lineage>
</organism>
<name>A0A7G2CPB1_9TRYP</name>
<dbReference type="InterPro" id="IPR001005">
    <property type="entry name" value="SANT/Myb"/>
</dbReference>
<dbReference type="InterPro" id="IPR047242">
    <property type="entry name" value="CDC5L/Cef1"/>
</dbReference>
<keyword evidence="11" id="KW-1185">Reference proteome</keyword>
<evidence type="ECO:0000259" key="9">
    <source>
        <dbReference type="PROSITE" id="PS51294"/>
    </source>
</evidence>
<evidence type="ECO:0000256" key="3">
    <source>
        <dbReference type="ARBA" id="ARBA00022728"/>
    </source>
</evidence>